<evidence type="ECO:0000313" key="2">
    <source>
        <dbReference type="Proteomes" id="UP000198284"/>
    </source>
</evidence>
<proteinExistence type="predicted"/>
<accession>A0A239M635</accession>
<dbReference type="RefSeq" id="WP_089401808.1">
    <property type="nucleotide sequence ID" value="NZ_FZOT01000031.1"/>
</dbReference>
<dbReference type="Proteomes" id="UP000198284">
    <property type="component" value="Unassembled WGS sequence"/>
</dbReference>
<reference evidence="1 2" key="1">
    <citation type="submission" date="2017-06" db="EMBL/GenBank/DDBJ databases">
        <authorList>
            <person name="Kim H.J."/>
            <person name="Triplett B.A."/>
        </authorList>
    </citation>
    <scope>NUCLEOTIDE SEQUENCE [LARGE SCALE GENOMIC DNA]</scope>
    <source>
        <strain evidence="1 2">U15</strain>
    </source>
</reference>
<dbReference type="EMBL" id="FZOT01000031">
    <property type="protein sequence ID" value="SNT37504.1"/>
    <property type="molecule type" value="Genomic_DNA"/>
</dbReference>
<gene>
    <name evidence="1" type="ORF">SAMN06265795_13119</name>
</gene>
<name>A0A239M635_9BURK</name>
<evidence type="ECO:0000313" key="1">
    <source>
        <dbReference type="EMBL" id="SNT37504.1"/>
    </source>
</evidence>
<keyword evidence="2" id="KW-1185">Reference proteome</keyword>
<sequence length="88" mass="9710">MNAVEVLEQIKNIHASAIDPENVASVLAALLADLSPMLKPIELQKLIMLVGLLYQGQIPNSHSELQMPEIEEPGIERINLQSGNNYLH</sequence>
<protein>
    <submittedName>
        <fullName evidence="1">Uncharacterized protein</fullName>
    </submittedName>
</protein>
<organism evidence="1 2">
    <name type="scientific">Noviherbaspirillum humi</name>
    <dbReference type="NCBI Taxonomy" id="1688639"/>
    <lineage>
        <taxon>Bacteria</taxon>
        <taxon>Pseudomonadati</taxon>
        <taxon>Pseudomonadota</taxon>
        <taxon>Betaproteobacteria</taxon>
        <taxon>Burkholderiales</taxon>
        <taxon>Oxalobacteraceae</taxon>
        <taxon>Noviherbaspirillum</taxon>
    </lineage>
</organism>
<dbReference type="AlphaFoldDB" id="A0A239M635"/>